<reference evidence="2" key="1">
    <citation type="journal article" date="2020" name="bioRxiv">
        <title>Comparative genomics of Chlamydomonas.</title>
        <authorList>
            <person name="Craig R.J."/>
            <person name="Hasan A.R."/>
            <person name="Ness R.W."/>
            <person name="Keightley P.D."/>
        </authorList>
    </citation>
    <scope>NUCLEOTIDE SEQUENCE</scope>
    <source>
        <strain evidence="2">CCAP 11/70</strain>
    </source>
</reference>
<gene>
    <name evidence="2" type="ORF">HYH03_011162</name>
</gene>
<sequence length="109" mass="12000">MRYASTSDCVETVDYYWWGVWFNFFVFILAALVGAANKANQYGAAVQALSAACMSVSMYCSQDSRTQYRFYDGINNDAQTAFEVMFAGNLITSVAYAVVLIGMSSAKSD</sequence>
<protein>
    <submittedName>
        <fullName evidence="2">Uncharacterized protein</fullName>
    </submittedName>
</protein>
<evidence type="ECO:0000256" key="1">
    <source>
        <dbReference type="SAM" id="Phobius"/>
    </source>
</evidence>
<name>A0A836BVE4_9CHLO</name>
<organism evidence="2 3">
    <name type="scientific">Edaphochlamys debaryana</name>
    <dbReference type="NCBI Taxonomy" id="47281"/>
    <lineage>
        <taxon>Eukaryota</taxon>
        <taxon>Viridiplantae</taxon>
        <taxon>Chlorophyta</taxon>
        <taxon>core chlorophytes</taxon>
        <taxon>Chlorophyceae</taxon>
        <taxon>CS clade</taxon>
        <taxon>Chlamydomonadales</taxon>
        <taxon>Chlamydomonadales incertae sedis</taxon>
        <taxon>Edaphochlamys</taxon>
    </lineage>
</organism>
<keyword evidence="1" id="KW-1133">Transmembrane helix</keyword>
<keyword evidence="1" id="KW-0472">Membrane</keyword>
<dbReference type="Proteomes" id="UP000612055">
    <property type="component" value="Unassembled WGS sequence"/>
</dbReference>
<keyword evidence="3" id="KW-1185">Reference proteome</keyword>
<dbReference type="EMBL" id="JAEHOE010000062">
    <property type="protein sequence ID" value="KAG2490360.1"/>
    <property type="molecule type" value="Genomic_DNA"/>
</dbReference>
<comment type="caution">
    <text evidence="2">The sequence shown here is derived from an EMBL/GenBank/DDBJ whole genome shotgun (WGS) entry which is preliminary data.</text>
</comment>
<feature type="transmembrane region" description="Helical" evidence="1">
    <location>
        <begin position="15"/>
        <end position="35"/>
    </location>
</feature>
<keyword evidence="1" id="KW-0812">Transmembrane</keyword>
<proteinExistence type="predicted"/>
<dbReference type="AlphaFoldDB" id="A0A836BVE4"/>
<dbReference type="OrthoDB" id="532465at2759"/>
<accession>A0A836BVE4</accession>
<evidence type="ECO:0000313" key="3">
    <source>
        <dbReference type="Proteomes" id="UP000612055"/>
    </source>
</evidence>
<evidence type="ECO:0000313" key="2">
    <source>
        <dbReference type="EMBL" id="KAG2490360.1"/>
    </source>
</evidence>
<feature type="transmembrane region" description="Helical" evidence="1">
    <location>
        <begin position="81"/>
        <end position="103"/>
    </location>
</feature>